<organism evidence="2 3">
    <name type="scientific">Bacillus safensis</name>
    <dbReference type="NCBI Taxonomy" id="561879"/>
    <lineage>
        <taxon>Bacteria</taxon>
        <taxon>Bacillati</taxon>
        <taxon>Bacillota</taxon>
        <taxon>Bacilli</taxon>
        <taxon>Bacillales</taxon>
        <taxon>Bacillaceae</taxon>
        <taxon>Bacillus</taxon>
    </lineage>
</organism>
<feature type="compositionally biased region" description="Polar residues" evidence="1">
    <location>
        <begin position="20"/>
        <end position="32"/>
    </location>
</feature>
<dbReference type="EMBL" id="CP015607">
    <property type="protein sequence ID" value="APT45123.1"/>
    <property type="molecule type" value="Genomic_DNA"/>
</dbReference>
<sequence>MFNLKKQHTPSPHSKLIQELNDNARTTENALNELNRADERHQQSETAHKAEHITHRGKALHIGLIVIGHVLLI</sequence>
<dbReference type="AlphaFoldDB" id="A0A1L6ZF19"/>
<feature type="compositionally biased region" description="Basic and acidic residues" evidence="1">
    <location>
        <begin position="35"/>
        <end position="52"/>
    </location>
</feature>
<accession>A0A1L6ZF19</accession>
<protein>
    <submittedName>
        <fullName evidence="2">Uncharacterized protein</fullName>
    </submittedName>
</protein>
<gene>
    <name evidence="2" type="ORF">BSA145_03780</name>
</gene>
<proteinExistence type="predicted"/>
<reference evidence="2 3" key="1">
    <citation type="submission" date="2016-05" db="EMBL/GenBank/DDBJ databases">
        <title>Complete Genome and Methylome Analysis of Psychrotrophic Bacterial Isolates from Antarctic Lake Untersee.</title>
        <authorList>
            <person name="Fomenkov A."/>
            <person name="Akimov V.N."/>
            <person name="Vasilyeva L.V."/>
            <person name="Andersen D."/>
            <person name="Vincze T."/>
            <person name="Roberts R.J."/>
        </authorList>
    </citation>
    <scope>NUCLEOTIDE SEQUENCE [LARGE SCALE GENOMIC DNA]</scope>
    <source>
        <strain evidence="2 3">U14-5</strain>
    </source>
</reference>
<dbReference type="Proteomes" id="UP000185426">
    <property type="component" value="Chromosome"/>
</dbReference>
<evidence type="ECO:0000256" key="1">
    <source>
        <dbReference type="SAM" id="MobiDB-lite"/>
    </source>
</evidence>
<evidence type="ECO:0000313" key="3">
    <source>
        <dbReference type="Proteomes" id="UP000185426"/>
    </source>
</evidence>
<dbReference type="RefSeq" id="WP_075621675.1">
    <property type="nucleotide sequence ID" value="NZ_CP015607.1"/>
</dbReference>
<feature type="region of interest" description="Disordered" evidence="1">
    <location>
        <begin position="1"/>
        <end position="52"/>
    </location>
</feature>
<name>A0A1L6ZF19_BACIA</name>
<evidence type="ECO:0000313" key="2">
    <source>
        <dbReference type="EMBL" id="APT45123.1"/>
    </source>
</evidence>